<dbReference type="InterPro" id="IPR050330">
    <property type="entry name" value="Bact_OuterMem_StrucFunc"/>
</dbReference>
<feature type="compositionally biased region" description="Basic and acidic residues" evidence="5">
    <location>
        <begin position="184"/>
        <end position="193"/>
    </location>
</feature>
<dbReference type="PROSITE" id="PS51123">
    <property type="entry name" value="OMPA_2"/>
    <property type="match status" value="1"/>
</dbReference>
<evidence type="ECO:0000256" key="3">
    <source>
        <dbReference type="ARBA" id="ARBA00023237"/>
    </source>
</evidence>
<dbReference type="Gene3D" id="3.30.1330.60">
    <property type="entry name" value="OmpA-like domain"/>
    <property type="match status" value="1"/>
</dbReference>
<dbReference type="PANTHER" id="PTHR30329">
    <property type="entry name" value="STATOR ELEMENT OF FLAGELLAR MOTOR COMPLEX"/>
    <property type="match status" value="1"/>
</dbReference>
<dbReference type="PANTHER" id="PTHR30329:SF21">
    <property type="entry name" value="LIPOPROTEIN YIAD-RELATED"/>
    <property type="match status" value="1"/>
</dbReference>
<name>A0ABW2KEN1_9ACTN</name>
<feature type="region of interest" description="Disordered" evidence="5">
    <location>
        <begin position="148"/>
        <end position="193"/>
    </location>
</feature>
<feature type="compositionally biased region" description="Acidic residues" evidence="5">
    <location>
        <begin position="164"/>
        <end position="174"/>
    </location>
</feature>
<evidence type="ECO:0000256" key="6">
    <source>
        <dbReference type="SAM" id="SignalP"/>
    </source>
</evidence>
<feature type="signal peptide" evidence="6">
    <location>
        <begin position="1"/>
        <end position="23"/>
    </location>
</feature>
<evidence type="ECO:0000256" key="5">
    <source>
        <dbReference type="SAM" id="MobiDB-lite"/>
    </source>
</evidence>
<evidence type="ECO:0000313" key="9">
    <source>
        <dbReference type="Proteomes" id="UP001596540"/>
    </source>
</evidence>
<dbReference type="Pfam" id="PF00691">
    <property type="entry name" value="OmpA"/>
    <property type="match status" value="1"/>
</dbReference>
<evidence type="ECO:0000259" key="7">
    <source>
        <dbReference type="PROSITE" id="PS51123"/>
    </source>
</evidence>
<keyword evidence="2 4" id="KW-0472">Membrane</keyword>
<evidence type="ECO:0000313" key="8">
    <source>
        <dbReference type="EMBL" id="MFC7328452.1"/>
    </source>
</evidence>
<dbReference type="InterPro" id="IPR006665">
    <property type="entry name" value="OmpA-like"/>
</dbReference>
<comment type="caution">
    <text evidence="8">The sequence shown here is derived from an EMBL/GenBank/DDBJ whole genome shotgun (WGS) entry which is preliminary data.</text>
</comment>
<dbReference type="InterPro" id="IPR036737">
    <property type="entry name" value="OmpA-like_sf"/>
</dbReference>
<dbReference type="SUPFAM" id="SSF103088">
    <property type="entry name" value="OmpA-like"/>
    <property type="match status" value="1"/>
</dbReference>
<dbReference type="CDD" id="cd07185">
    <property type="entry name" value="OmpA_C-like"/>
    <property type="match status" value="1"/>
</dbReference>
<accession>A0ABW2KEN1</accession>
<dbReference type="PRINTS" id="PR01021">
    <property type="entry name" value="OMPADOMAIN"/>
</dbReference>
<proteinExistence type="predicted"/>
<keyword evidence="9" id="KW-1185">Reference proteome</keyword>
<dbReference type="Proteomes" id="UP001596540">
    <property type="component" value="Unassembled WGS sequence"/>
</dbReference>
<organism evidence="8 9">
    <name type="scientific">Marinactinospora rubrisoli</name>
    <dbReference type="NCBI Taxonomy" id="2715399"/>
    <lineage>
        <taxon>Bacteria</taxon>
        <taxon>Bacillati</taxon>
        <taxon>Actinomycetota</taxon>
        <taxon>Actinomycetes</taxon>
        <taxon>Streptosporangiales</taxon>
        <taxon>Nocardiopsidaceae</taxon>
        <taxon>Marinactinospora</taxon>
    </lineage>
</organism>
<protein>
    <submittedName>
        <fullName evidence="8">OmpA family protein</fullName>
    </submittedName>
</protein>
<keyword evidence="3" id="KW-0998">Cell outer membrane</keyword>
<sequence length="193" mass="20165">MNGPGRRGLWLAGLLALTPALLAAGDGEQGTAGITAARLEESVVSLDVEDAVTALDVEEAVEPMESEEAEGSATTVIIATDVLFEFDEDVLSDDAEATLGDLAERLADAPGTVRVVGHSDGLGADDYNQDLSERRAETVRDALVELLGDEAPEIEASGRGSDEPVAEETDDEGNDLPAGRSQNRRVEITFEGG</sequence>
<evidence type="ECO:0000256" key="1">
    <source>
        <dbReference type="ARBA" id="ARBA00004442"/>
    </source>
</evidence>
<keyword evidence="6" id="KW-0732">Signal</keyword>
<evidence type="ECO:0000256" key="4">
    <source>
        <dbReference type="PROSITE-ProRule" id="PRU00473"/>
    </source>
</evidence>
<feature type="chain" id="PRO_5046400285" evidence="6">
    <location>
        <begin position="24"/>
        <end position="193"/>
    </location>
</feature>
<comment type="subcellular location">
    <subcellularLocation>
        <location evidence="1">Cell outer membrane</location>
    </subcellularLocation>
</comment>
<reference evidence="9" key="1">
    <citation type="journal article" date="2019" name="Int. J. Syst. Evol. Microbiol.">
        <title>The Global Catalogue of Microorganisms (GCM) 10K type strain sequencing project: providing services to taxonomists for standard genome sequencing and annotation.</title>
        <authorList>
            <consortium name="The Broad Institute Genomics Platform"/>
            <consortium name="The Broad Institute Genome Sequencing Center for Infectious Disease"/>
            <person name="Wu L."/>
            <person name="Ma J."/>
        </authorList>
    </citation>
    <scope>NUCLEOTIDE SEQUENCE [LARGE SCALE GENOMIC DNA]</scope>
    <source>
        <strain evidence="9">CGMCC 4.7382</strain>
    </source>
</reference>
<dbReference type="RefSeq" id="WP_379871111.1">
    <property type="nucleotide sequence ID" value="NZ_JBHTBH010000005.1"/>
</dbReference>
<evidence type="ECO:0000256" key="2">
    <source>
        <dbReference type="ARBA" id="ARBA00023136"/>
    </source>
</evidence>
<gene>
    <name evidence="8" type="ORF">ACFQRF_11930</name>
</gene>
<dbReference type="EMBL" id="JBHTBH010000005">
    <property type="protein sequence ID" value="MFC7328452.1"/>
    <property type="molecule type" value="Genomic_DNA"/>
</dbReference>
<dbReference type="InterPro" id="IPR006664">
    <property type="entry name" value="OMP_bac"/>
</dbReference>
<feature type="domain" description="OmpA-like" evidence="7">
    <location>
        <begin position="71"/>
        <end position="193"/>
    </location>
</feature>